<dbReference type="AlphaFoldDB" id="A0A367FNK7"/>
<comment type="caution">
    <text evidence="2">The sequence shown here is derived from an EMBL/GenBank/DDBJ whole genome shotgun (WGS) entry which is preliminary data.</text>
</comment>
<dbReference type="EMBL" id="QOIL01000003">
    <property type="protein sequence ID" value="RCG31958.1"/>
    <property type="molecule type" value="Genomic_DNA"/>
</dbReference>
<organism evidence="2 3">
    <name type="scientific">Sphaerisporangium album</name>
    <dbReference type="NCBI Taxonomy" id="509200"/>
    <lineage>
        <taxon>Bacteria</taxon>
        <taxon>Bacillati</taxon>
        <taxon>Actinomycetota</taxon>
        <taxon>Actinomycetes</taxon>
        <taxon>Streptosporangiales</taxon>
        <taxon>Streptosporangiaceae</taxon>
        <taxon>Sphaerisporangium</taxon>
    </lineage>
</organism>
<gene>
    <name evidence="2" type="ORF">DQ384_05290</name>
</gene>
<name>A0A367FNK7_9ACTN</name>
<dbReference type="Proteomes" id="UP000253094">
    <property type="component" value="Unassembled WGS sequence"/>
</dbReference>
<protein>
    <submittedName>
        <fullName evidence="2">Uncharacterized protein</fullName>
    </submittedName>
</protein>
<proteinExistence type="predicted"/>
<keyword evidence="3" id="KW-1185">Reference proteome</keyword>
<reference evidence="2 3" key="1">
    <citation type="submission" date="2018-06" db="EMBL/GenBank/DDBJ databases">
        <title>Sphaerisporangium craniellae sp. nov., isolated from a marine sponge in the South China Sea.</title>
        <authorList>
            <person name="Li L."/>
        </authorList>
    </citation>
    <scope>NUCLEOTIDE SEQUENCE [LARGE SCALE GENOMIC DNA]</scope>
    <source>
        <strain evidence="2 3">CCTCC AA 208026</strain>
    </source>
</reference>
<sequence>MHSDPNADDGHWRTGDLAECARGDQCTAPRLLPVAGGTVRLAPALAPRAFCAADEAVIATALATLPARWHDVHAELGTKGRAAGPKVAISKTAPLPLSETADELLRDIVTILTSWEERVAAVARLAIDATAARRRRDHVAVKAAARTLTGHLAVLLALPAEPMTRIMSLAHAATLPTGTTGVVREAAGYAEANLELSGADAGLEVLTLHRRCRRLLGETAPAPRLLDGVACRTCDFTELREVLDDDGVFAGARCYECGAEYTTTSYTELVDERKRAAAEAGYRRRGVHGASNDDVSARRA</sequence>
<evidence type="ECO:0000256" key="1">
    <source>
        <dbReference type="SAM" id="MobiDB-lite"/>
    </source>
</evidence>
<feature type="region of interest" description="Disordered" evidence="1">
    <location>
        <begin position="280"/>
        <end position="300"/>
    </location>
</feature>
<evidence type="ECO:0000313" key="2">
    <source>
        <dbReference type="EMBL" id="RCG31958.1"/>
    </source>
</evidence>
<accession>A0A367FNK7</accession>
<evidence type="ECO:0000313" key="3">
    <source>
        <dbReference type="Proteomes" id="UP000253094"/>
    </source>
</evidence>